<evidence type="ECO:0000313" key="2">
    <source>
        <dbReference type="Proteomes" id="UP000799436"/>
    </source>
</evidence>
<gene>
    <name evidence="1" type="ORF">EJ03DRAFT_192704</name>
</gene>
<name>A0A6G1L1F6_9PEZI</name>
<dbReference type="PANTHER" id="PTHR42085">
    <property type="entry name" value="F-BOX DOMAIN-CONTAINING PROTEIN"/>
    <property type="match status" value="1"/>
</dbReference>
<keyword evidence="2" id="KW-1185">Reference proteome</keyword>
<protein>
    <submittedName>
        <fullName evidence="1">Uncharacterized protein</fullName>
    </submittedName>
</protein>
<organism evidence="1 2">
    <name type="scientific">Teratosphaeria nubilosa</name>
    <dbReference type="NCBI Taxonomy" id="161662"/>
    <lineage>
        <taxon>Eukaryota</taxon>
        <taxon>Fungi</taxon>
        <taxon>Dikarya</taxon>
        <taxon>Ascomycota</taxon>
        <taxon>Pezizomycotina</taxon>
        <taxon>Dothideomycetes</taxon>
        <taxon>Dothideomycetidae</taxon>
        <taxon>Mycosphaerellales</taxon>
        <taxon>Teratosphaeriaceae</taxon>
        <taxon>Teratosphaeria</taxon>
    </lineage>
</organism>
<dbReference type="AlphaFoldDB" id="A0A6G1L1F6"/>
<dbReference type="PANTHER" id="PTHR42085:SF1">
    <property type="entry name" value="F-BOX DOMAIN-CONTAINING PROTEIN"/>
    <property type="match status" value="1"/>
</dbReference>
<dbReference type="Proteomes" id="UP000799436">
    <property type="component" value="Unassembled WGS sequence"/>
</dbReference>
<proteinExistence type="predicted"/>
<reference evidence="1" key="1">
    <citation type="journal article" date="2020" name="Stud. Mycol.">
        <title>101 Dothideomycetes genomes: a test case for predicting lifestyles and emergence of pathogens.</title>
        <authorList>
            <person name="Haridas S."/>
            <person name="Albert R."/>
            <person name="Binder M."/>
            <person name="Bloem J."/>
            <person name="Labutti K."/>
            <person name="Salamov A."/>
            <person name="Andreopoulos B."/>
            <person name="Baker S."/>
            <person name="Barry K."/>
            <person name="Bills G."/>
            <person name="Bluhm B."/>
            <person name="Cannon C."/>
            <person name="Castanera R."/>
            <person name="Culley D."/>
            <person name="Daum C."/>
            <person name="Ezra D."/>
            <person name="Gonzalez J."/>
            <person name="Henrissat B."/>
            <person name="Kuo A."/>
            <person name="Liang C."/>
            <person name="Lipzen A."/>
            <person name="Lutzoni F."/>
            <person name="Magnuson J."/>
            <person name="Mondo S."/>
            <person name="Nolan M."/>
            <person name="Ohm R."/>
            <person name="Pangilinan J."/>
            <person name="Park H.-J."/>
            <person name="Ramirez L."/>
            <person name="Alfaro M."/>
            <person name="Sun H."/>
            <person name="Tritt A."/>
            <person name="Yoshinaga Y."/>
            <person name="Zwiers L.-H."/>
            <person name="Turgeon B."/>
            <person name="Goodwin S."/>
            <person name="Spatafora J."/>
            <person name="Crous P."/>
            <person name="Grigoriev I."/>
        </authorList>
    </citation>
    <scope>NUCLEOTIDE SEQUENCE</scope>
    <source>
        <strain evidence="1">CBS 116005</strain>
    </source>
</reference>
<dbReference type="EMBL" id="ML995878">
    <property type="protein sequence ID" value="KAF2766074.1"/>
    <property type="molecule type" value="Genomic_DNA"/>
</dbReference>
<accession>A0A6G1L1F6</accession>
<evidence type="ECO:0000313" key="1">
    <source>
        <dbReference type="EMBL" id="KAF2766074.1"/>
    </source>
</evidence>
<dbReference type="InterPro" id="IPR038883">
    <property type="entry name" value="AN11006-like"/>
</dbReference>
<sequence>MSTRSQSLLPFQLAILNRSRLETAAPRNILTSSQAADSAMSDALSIPDLLTRRLRARLRSWTTPRHTKITKPCPLLKLPPELRLLIYGYVYGDVYCGLEVTQDLRLIRAYYGNGDLPLGEELPRLTALLRTCKLIGQEAAPVLIQRTIFCIHRLPHLDASSVPRRLTLPGDGSGMLQHMRQDVWRPWTDGSLDVSPTQAEKFLGHALASNSIIHSARRVVLDLSAFNGDEVDEVVALITVLISIFNAHENGLVECGIELSSASSSSGYGDVVLRAFSAIRCQKKVKVRQRVWLTDYYSDREWAEMLVRLDALEVKTRRVGACLRITA</sequence>